<evidence type="ECO:0000256" key="1">
    <source>
        <dbReference type="SAM" id="MobiDB-lite"/>
    </source>
</evidence>
<keyword evidence="2" id="KW-1185">Reference proteome</keyword>
<evidence type="ECO:0000313" key="3">
    <source>
        <dbReference type="WBParaSite" id="PgR049_g028_t02"/>
    </source>
</evidence>
<name>A0A915BNN6_PARUN</name>
<feature type="region of interest" description="Disordered" evidence="1">
    <location>
        <begin position="400"/>
        <end position="469"/>
    </location>
</feature>
<proteinExistence type="predicted"/>
<protein>
    <submittedName>
        <fullName evidence="3">C2H2-type domain-containing protein</fullName>
    </submittedName>
</protein>
<reference evidence="3" key="1">
    <citation type="submission" date="2022-11" db="UniProtKB">
        <authorList>
            <consortium name="WormBaseParasite"/>
        </authorList>
    </citation>
    <scope>IDENTIFICATION</scope>
</reference>
<dbReference type="WBParaSite" id="PgR049_g028_t02">
    <property type="protein sequence ID" value="PgR049_g028_t02"/>
    <property type="gene ID" value="PgR049_g028"/>
</dbReference>
<sequence>MITSLILNIPVNPLRHHCKEFVDSVIDARSTFLRYWKVSCILSCLTVLFRIEMSSQVPQNVTFGEQCNSFPGSARYPNEVQASSSSNTQAVYVAPSSCSHLISNPQYAAMMQRQVVLNSVMSISKPMAQTTPSSTFTTAQPLVPCGQQQMAIPSAFSYLPRCVYGSFSFLQPPLWLQYIGTPQTCISDCSTPDSGISVGTPYGAMPQAMLTPFTTPLTGFSPTSSCYFAGPSVTSQLQNTPTNIDDERFTRKRKGNFSHRTRRDYCNLCKSTIHAEGRRSQGPRRHVLQFHVMKPLYRCKLCEYSSPYDKYHIASHARRVHGTDRLRDVLVDNAAEFEDDIQYWTQKCFTANIFEPNLHHNEARILRKAAAGSNLRMTSSTPMRKKICGFAVEDLLAEDDVDPSQKSTPLNTEVNTSGSQSRIQASFLDVHQDSEASEDDGVVVDLSPNQEVADSKPKRLFVTDKQEVP</sequence>
<feature type="compositionally biased region" description="Basic and acidic residues" evidence="1">
    <location>
        <begin position="453"/>
        <end position="469"/>
    </location>
</feature>
<evidence type="ECO:0000313" key="2">
    <source>
        <dbReference type="Proteomes" id="UP000887569"/>
    </source>
</evidence>
<accession>A0A915BNN6</accession>
<feature type="compositionally biased region" description="Polar residues" evidence="1">
    <location>
        <begin position="404"/>
        <end position="424"/>
    </location>
</feature>
<dbReference type="AlphaFoldDB" id="A0A915BNN6"/>
<organism evidence="2 3">
    <name type="scientific">Parascaris univalens</name>
    <name type="common">Nematode worm</name>
    <dbReference type="NCBI Taxonomy" id="6257"/>
    <lineage>
        <taxon>Eukaryota</taxon>
        <taxon>Metazoa</taxon>
        <taxon>Ecdysozoa</taxon>
        <taxon>Nematoda</taxon>
        <taxon>Chromadorea</taxon>
        <taxon>Rhabditida</taxon>
        <taxon>Spirurina</taxon>
        <taxon>Ascaridomorpha</taxon>
        <taxon>Ascaridoidea</taxon>
        <taxon>Ascarididae</taxon>
        <taxon>Parascaris</taxon>
    </lineage>
</organism>
<dbReference type="Proteomes" id="UP000887569">
    <property type="component" value="Unplaced"/>
</dbReference>